<dbReference type="Gene3D" id="1.10.1740.10">
    <property type="match status" value="1"/>
</dbReference>
<proteinExistence type="inferred from homology"/>
<dbReference type="NCBIfam" id="TIGR02937">
    <property type="entry name" value="sigma70-ECF"/>
    <property type="match status" value="1"/>
</dbReference>
<evidence type="ECO:0000256" key="3">
    <source>
        <dbReference type="ARBA" id="ARBA00023082"/>
    </source>
</evidence>
<gene>
    <name evidence="7" type="ORF">GCM10022276_22960</name>
</gene>
<dbReference type="EMBL" id="BAABBM010000001">
    <property type="protein sequence ID" value="GAA3903705.1"/>
    <property type="molecule type" value="Genomic_DNA"/>
</dbReference>
<comment type="caution">
    <text evidence="7">The sequence shown here is derived from an EMBL/GenBank/DDBJ whole genome shotgun (WGS) entry which is preliminary data.</text>
</comment>
<dbReference type="InterPro" id="IPR013249">
    <property type="entry name" value="RNA_pol_sigma70_r4_t2"/>
</dbReference>
<dbReference type="InterPro" id="IPR014284">
    <property type="entry name" value="RNA_pol_sigma-70_dom"/>
</dbReference>
<protein>
    <submittedName>
        <fullName evidence="7">RNA polymerase sigma factor</fullName>
    </submittedName>
</protein>
<evidence type="ECO:0000256" key="2">
    <source>
        <dbReference type="ARBA" id="ARBA00023015"/>
    </source>
</evidence>
<dbReference type="PANTHER" id="PTHR43133">
    <property type="entry name" value="RNA POLYMERASE ECF-TYPE SIGMA FACTO"/>
    <property type="match status" value="1"/>
</dbReference>
<keyword evidence="3" id="KW-0731">Sigma factor</keyword>
<evidence type="ECO:0000256" key="4">
    <source>
        <dbReference type="ARBA" id="ARBA00023163"/>
    </source>
</evidence>
<dbReference type="InterPro" id="IPR013324">
    <property type="entry name" value="RNA_pol_sigma_r3/r4-like"/>
</dbReference>
<dbReference type="InterPro" id="IPR039425">
    <property type="entry name" value="RNA_pol_sigma-70-like"/>
</dbReference>
<comment type="similarity">
    <text evidence="1">Belongs to the sigma-70 factor family. ECF subfamily.</text>
</comment>
<evidence type="ECO:0000259" key="6">
    <source>
        <dbReference type="Pfam" id="PF08281"/>
    </source>
</evidence>
<dbReference type="InterPro" id="IPR007627">
    <property type="entry name" value="RNA_pol_sigma70_r2"/>
</dbReference>
<dbReference type="Proteomes" id="UP001500827">
    <property type="component" value="Unassembled WGS sequence"/>
</dbReference>
<evidence type="ECO:0000256" key="1">
    <source>
        <dbReference type="ARBA" id="ARBA00010641"/>
    </source>
</evidence>
<keyword evidence="2" id="KW-0805">Transcription regulation</keyword>
<name>A0ABP7LPU5_9SPHN</name>
<organism evidence="7 8">
    <name type="scientific">Sphingomonas limnosediminicola</name>
    <dbReference type="NCBI Taxonomy" id="940133"/>
    <lineage>
        <taxon>Bacteria</taxon>
        <taxon>Pseudomonadati</taxon>
        <taxon>Pseudomonadota</taxon>
        <taxon>Alphaproteobacteria</taxon>
        <taxon>Sphingomonadales</taxon>
        <taxon>Sphingomonadaceae</taxon>
        <taxon>Sphingomonas</taxon>
    </lineage>
</organism>
<dbReference type="SUPFAM" id="SSF88659">
    <property type="entry name" value="Sigma3 and sigma4 domains of RNA polymerase sigma factors"/>
    <property type="match status" value="1"/>
</dbReference>
<keyword evidence="8" id="KW-1185">Reference proteome</keyword>
<sequence>MVRSAQTALDRDHSEDTELARRCAARDRDAIRHVMAANNQRLYRAAWSVLKNKPDAEEAVQAAYLSAFANMGSYEGRSSLTTWLTRIVLNEALGRHRAEQVRRKSLEQRGVSMLDDYRGALMRGSDSDAPDVAVAREQIRKMIEQAVSSLPEGFRTVFVLRDIEGLSGEETAQILDLPLATVKTRLFRGRKRLQELLAPEVKAVLTGTFPFAGVQCAEMTERVLKAL</sequence>
<evidence type="ECO:0000259" key="5">
    <source>
        <dbReference type="Pfam" id="PF04542"/>
    </source>
</evidence>
<dbReference type="PANTHER" id="PTHR43133:SF51">
    <property type="entry name" value="RNA POLYMERASE SIGMA FACTOR"/>
    <property type="match status" value="1"/>
</dbReference>
<dbReference type="Pfam" id="PF08281">
    <property type="entry name" value="Sigma70_r4_2"/>
    <property type="match status" value="1"/>
</dbReference>
<evidence type="ECO:0000313" key="7">
    <source>
        <dbReference type="EMBL" id="GAA3903705.1"/>
    </source>
</evidence>
<feature type="domain" description="RNA polymerase sigma factor 70 region 4 type 2" evidence="6">
    <location>
        <begin position="141"/>
        <end position="193"/>
    </location>
</feature>
<feature type="domain" description="RNA polymerase sigma-70 region 2" evidence="5">
    <location>
        <begin position="37"/>
        <end position="100"/>
    </location>
</feature>
<dbReference type="InterPro" id="IPR036388">
    <property type="entry name" value="WH-like_DNA-bd_sf"/>
</dbReference>
<accession>A0ABP7LPU5</accession>
<dbReference type="CDD" id="cd06171">
    <property type="entry name" value="Sigma70_r4"/>
    <property type="match status" value="1"/>
</dbReference>
<evidence type="ECO:0000313" key="8">
    <source>
        <dbReference type="Proteomes" id="UP001500827"/>
    </source>
</evidence>
<dbReference type="SUPFAM" id="SSF88946">
    <property type="entry name" value="Sigma2 domain of RNA polymerase sigma factors"/>
    <property type="match status" value="1"/>
</dbReference>
<dbReference type="Pfam" id="PF04542">
    <property type="entry name" value="Sigma70_r2"/>
    <property type="match status" value="1"/>
</dbReference>
<reference evidence="8" key="1">
    <citation type="journal article" date="2019" name="Int. J. Syst. Evol. Microbiol.">
        <title>The Global Catalogue of Microorganisms (GCM) 10K type strain sequencing project: providing services to taxonomists for standard genome sequencing and annotation.</title>
        <authorList>
            <consortium name="The Broad Institute Genomics Platform"/>
            <consortium name="The Broad Institute Genome Sequencing Center for Infectious Disease"/>
            <person name="Wu L."/>
            <person name="Ma J."/>
        </authorList>
    </citation>
    <scope>NUCLEOTIDE SEQUENCE [LARGE SCALE GENOMIC DNA]</scope>
    <source>
        <strain evidence="8">JCM 17543</strain>
    </source>
</reference>
<dbReference type="Gene3D" id="1.10.10.10">
    <property type="entry name" value="Winged helix-like DNA-binding domain superfamily/Winged helix DNA-binding domain"/>
    <property type="match status" value="1"/>
</dbReference>
<dbReference type="InterPro" id="IPR013325">
    <property type="entry name" value="RNA_pol_sigma_r2"/>
</dbReference>
<dbReference type="RefSeq" id="WP_344699831.1">
    <property type="nucleotide sequence ID" value="NZ_BAABBM010000001.1"/>
</dbReference>
<keyword evidence="4" id="KW-0804">Transcription</keyword>
<dbReference type="NCBIfam" id="NF008888">
    <property type="entry name" value="PRK11922.1"/>
    <property type="match status" value="1"/>
</dbReference>